<dbReference type="GO" id="GO:0003700">
    <property type="term" value="F:DNA-binding transcription factor activity"/>
    <property type="evidence" value="ECO:0007669"/>
    <property type="project" value="TreeGrafter"/>
</dbReference>
<gene>
    <name evidence="6" type="ORF">SAMN05216377_107122</name>
</gene>
<dbReference type="Gene3D" id="3.30.450.40">
    <property type="match status" value="1"/>
</dbReference>
<evidence type="ECO:0000256" key="3">
    <source>
        <dbReference type="ARBA" id="ARBA00023163"/>
    </source>
</evidence>
<dbReference type="InterPro" id="IPR050707">
    <property type="entry name" value="HTH_MetabolicPath_Reg"/>
</dbReference>
<dbReference type="STRING" id="366584.SAMN05216377_107122"/>
<keyword evidence="3" id="KW-0804">Transcription</keyword>
<evidence type="ECO:0000313" key="7">
    <source>
        <dbReference type="Proteomes" id="UP000198967"/>
    </source>
</evidence>
<dbReference type="InterPro" id="IPR014757">
    <property type="entry name" value="Tscrpt_reg_IclR_C"/>
</dbReference>
<evidence type="ECO:0000259" key="5">
    <source>
        <dbReference type="PROSITE" id="PS51078"/>
    </source>
</evidence>
<keyword evidence="1" id="KW-0805">Transcription regulation</keyword>
<accession>A0A1G7PHR6</accession>
<dbReference type="PANTHER" id="PTHR30136:SF35">
    <property type="entry name" value="HTH-TYPE TRANSCRIPTIONAL REGULATOR RV1719"/>
    <property type="match status" value="1"/>
</dbReference>
<dbReference type="OrthoDB" id="8479143at2"/>
<dbReference type="InterPro" id="IPR036390">
    <property type="entry name" value="WH_DNA-bd_sf"/>
</dbReference>
<dbReference type="SUPFAM" id="SSF55781">
    <property type="entry name" value="GAF domain-like"/>
    <property type="match status" value="1"/>
</dbReference>
<dbReference type="GO" id="GO:0045892">
    <property type="term" value="P:negative regulation of DNA-templated transcription"/>
    <property type="evidence" value="ECO:0007669"/>
    <property type="project" value="TreeGrafter"/>
</dbReference>
<dbReference type="Proteomes" id="UP000198967">
    <property type="component" value="Unassembled WGS sequence"/>
</dbReference>
<dbReference type="InterPro" id="IPR036388">
    <property type="entry name" value="WH-like_DNA-bd_sf"/>
</dbReference>
<dbReference type="AlphaFoldDB" id="A0A1G7PHR6"/>
<keyword evidence="7" id="KW-1185">Reference proteome</keyword>
<dbReference type="SMART" id="SM00346">
    <property type="entry name" value="HTH_ICLR"/>
    <property type="match status" value="1"/>
</dbReference>
<sequence>MVAMATIAAHDPGAATFCCMATPGASRGPEIQSVARASTVLGLVVDSEAGLTTTEIARATGLTVSTVHRLAHTLVAGNLLGRDAERFLPGPLLLRLARKALGSSGVPEAADVLKELADRTGETASIGMRRGDEVLIVLSVPSTRPLRYIGRPGARVPLLESAIGCAIVAFGRDPVHEAAEVLTRTGGPESWTTEVDLLATQFRGYAVLDDPHDPSLRALAAPVVGAGEHVRMGVEIQGPASRLTDDTLDGLGSVVRSAADALEGLPVSMAFGDF</sequence>
<evidence type="ECO:0000259" key="4">
    <source>
        <dbReference type="PROSITE" id="PS51077"/>
    </source>
</evidence>
<dbReference type="Gene3D" id="1.10.10.10">
    <property type="entry name" value="Winged helix-like DNA-binding domain superfamily/Winged helix DNA-binding domain"/>
    <property type="match status" value="1"/>
</dbReference>
<dbReference type="GO" id="GO:0003677">
    <property type="term" value="F:DNA binding"/>
    <property type="evidence" value="ECO:0007669"/>
    <property type="project" value="UniProtKB-KW"/>
</dbReference>
<keyword evidence="2" id="KW-0238">DNA-binding</keyword>
<dbReference type="InterPro" id="IPR005471">
    <property type="entry name" value="Tscrpt_reg_IclR_N"/>
</dbReference>
<dbReference type="PANTHER" id="PTHR30136">
    <property type="entry name" value="HELIX-TURN-HELIX TRANSCRIPTIONAL REGULATOR, ICLR FAMILY"/>
    <property type="match status" value="1"/>
</dbReference>
<evidence type="ECO:0000313" key="6">
    <source>
        <dbReference type="EMBL" id="SDF85654.1"/>
    </source>
</evidence>
<dbReference type="Pfam" id="PF09339">
    <property type="entry name" value="HTH_IclR"/>
    <property type="match status" value="1"/>
</dbReference>
<proteinExistence type="predicted"/>
<protein>
    <submittedName>
        <fullName evidence="6">Transcriptional regulator, IclR family</fullName>
    </submittedName>
</protein>
<feature type="domain" description="IclR-ED" evidence="5">
    <location>
        <begin position="92"/>
        <end position="268"/>
    </location>
</feature>
<reference evidence="6 7" key="1">
    <citation type="submission" date="2016-10" db="EMBL/GenBank/DDBJ databases">
        <authorList>
            <person name="de Groot N.N."/>
        </authorList>
    </citation>
    <scope>NUCLEOTIDE SEQUENCE [LARGE SCALE GENOMIC DNA]</scope>
    <source>
        <strain evidence="6 7">CGMCC 4.3143</strain>
    </source>
</reference>
<name>A0A1G7PHR6_PSEOR</name>
<evidence type="ECO:0000256" key="1">
    <source>
        <dbReference type="ARBA" id="ARBA00023015"/>
    </source>
</evidence>
<dbReference type="Pfam" id="PF01614">
    <property type="entry name" value="IclR_C"/>
    <property type="match status" value="1"/>
</dbReference>
<dbReference type="InterPro" id="IPR029016">
    <property type="entry name" value="GAF-like_dom_sf"/>
</dbReference>
<organism evidence="6 7">
    <name type="scientific">Pseudonocardia oroxyli</name>
    <dbReference type="NCBI Taxonomy" id="366584"/>
    <lineage>
        <taxon>Bacteria</taxon>
        <taxon>Bacillati</taxon>
        <taxon>Actinomycetota</taxon>
        <taxon>Actinomycetes</taxon>
        <taxon>Pseudonocardiales</taxon>
        <taxon>Pseudonocardiaceae</taxon>
        <taxon>Pseudonocardia</taxon>
    </lineage>
</organism>
<dbReference type="PROSITE" id="PS51077">
    <property type="entry name" value="HTH_ICLR"/>
    <property type="match status" value="1"/>
</dbReference>
<dbReference type="EMBL" id="FNBE01000007">
    <property type="protein sequence ID" value="SDF85654.1"/>
    <property type="molecule type" value="Genomic_DNA"/>
</dbReference>
<dbReference type="PROSITE" id="PS51078">
    <property type="entry name" value="ICLR_ED"/>
    <property type="match status" value="1"/>
</dbReference>
<dbReference type="SUPFAM" id="SSF46785">
    <property type="entry name" value="Winged helix' DNA-binding domain"/>
    <property type="match status" value="1"/>
</dbReference>
<evidence type="ECO:0000256" key="2">
    <source>
        <dbReference type="ARBA" id="ARBA00023125"/>
    </source>
</evidence>
<feature type="domain" description="HTH iclR-type" evidence="4">
    <location>
        <begin position="31"/>
        <end position="91"/>
    </location>
</feature>